<dbReference type="EMBL" id="JARJCM010000085">
    <property type="protein sequence ID" value="KAJ7030976.1"/>
    <property type="molecule type" value="Genomic_DNA"/>
</dbReference>
<organism evidence="1 2">
    <name type="scientific">Mycena alexandri</name>
    <dbReference type="NCBI Taxonomy" id="1745969"/>
    <lineage>
        <taxon>Eukaryota</taxon>
        <taxon>Fungi</taxon>
        <taxon>Dikarya</taxon>
        <taxon>Basidiomycota</taxon>
        <taxon>Agaricomycotina</taxon>
        <taxon>Agaricomycetes</taxon>
        <taxon>Agaricomycetidae</taxon>
        <taxon>Agaricales</taxon>
        <taxon>Marasmiineae</taxon>
        <taxon>Mycenaceae</taxon>
        <taxon>Mycena</taxon>
    </lineage>
</organism>
<name>A0AAD6SN21_9AGAR</name>
<accession>A0AAD6SN21</accession>
<keyword evidence="2" id="KW-1185">Reference proteome</keyword>
<dbReference type="Proteomes" id="UP001218188">
    <property type="component" value="Unassembled WGS sequence"/>
</dbReference>
<protein>
    <submittedName>
        <fullName evidence="1">Uncharacterized protein</fullName>
    </submittedName>
</protein>
<evidence type="ECO:0000313" key="2">
    <source>
        <dbReference type="Proteomes" id="UP001218188"/>
    </source>
</evidence>
<gene>
    <name evidence="1" type="ORF">C8F04DRAFT_960981</name>
</gene>
<sequence>MSGRGCFRLGHASAPLRNILGPSTSTQFTFSAYLNPTPPPPPVGLYQHDLASGAYPLTWNTWDEFQRWRVEEERQGCIELRLVNTFVGLPEYERQCRYICSRAGTGGLKEYTKLHPEWQRKIPPKRTDCKCILMAK</sequence>
<comment type="caution">
    <text evidence="1">The sequence shown here is derived from an EMBL/GenBank/DDBJ whole genome shotgun (WGS) entry which is preliminary data.</text>
</comment>
<dbReference type="AlphaFoldDB" id="A0AAD6SN21"/>
<evidence type="ECO:0000313" key="1">
    <source>
        <dbReference type="EMBL" id="KAJ7030976.1"/>
    </source>
</evidence>
<reference evidence="1" key="1">
    <citation type="submission" date="2023-03" db="EMBL/GenBank/DDBJ databases">
        <title>Massive genome expansion in bonnet fungi (Mycena s.s.) driven by repeated elements and novel gene families across ecological guilds.</title>
        <authorList>
            <consortium name="Lawrence Berkeley National Laboratory"/>
            <person name="Harder C.B."/>
            <person name="Miyauchi S."/>
            <person name="Viragh M."/>
            <person name="Kuo A."/>
            <person name="Thoen E."/>
            <person name="Andreopoulos B."/>
            <person name="Lu D."/>
            <person name="Skrede I."/>
            <person name="Drula E."/>
            <person name="Henrissat B."/>
            <person name="Morin E."/>
            <person name="Kohler A."/>
            <person name="Barry K."/>
            <person name="LaButti K."/>
            <person name="Morin E."/>
            <person name="Salamov A."/>
            <person name="Lipzen A."/>
            <person name="Mereny Z."/>
            <person name="Hegedus B."/>
            <person name="Baldrian P."/>
            <person name="Stursova M."/>
            <person name="Weitz H."/>
            <person name="Taylor A."/>
            <person name="Grigoriev I.V."/>
            <person name="Nagy L.G."/>
            <person name="Martin F."/>
            <person name="Kauserud H."/>
        </authorList>
    </citation>
    <scope>NUCLEOTIDE SEQUENCE</scope>
    <source>
        <strain evidence="1">CBHHK200</strain>
    </source>
</reference>
<proteinExistence type="predicted"/>